<accession>A0A9W4GUN4</accession>
<feature type="compositionally biased region" description="Basic and acidic residues" evidence="1">
    <location>
        <begin position="56"/>
        <end position="65"/>
    </location>
</feature>
<dbReference type="EMBL" id="CAJSLV010000087">
    <property type="protein sequence ID" value="CAG6397465.1"/>
    <property type="molecule type" value="Genomic_DNA"/>
</dbReference>
<dbReference type="AlphaFoldDB" id="A0A9W4GUN4"/>
<gene>
    <name evidence="2" type="ORF">SCOCK_550017</name>
</gene>
<feature type="region of interest" description="Disordered" evidence="1">
    <location>
        <begin position="38"/>
        <end position="65"/>
    </location>
</feature>
<proteinExistence type="predicted"/>
<name>A0A9W4GUN4_9ACTN</name>
<sequence length="65" mass="6596">MGTTVRFLSVGGWNASVRGVTGGQEACGSAPIRNCMEATTPEGRQGVAQPSSCEAAKSRGAEPLD</sequence>
<reference evidence="2" key="1">
    <citation type="submission" date="2021-05" db="EMBL/GenBank/DDBJ databases">
        <authorList>
            <person name="Arsene-Ploetze F."/>
        </authorList>
    </citation>
    <scope>NUCLEOTIDE SEQUENCE</scope>
    <source>
        <strain evidence="2">DSM 42138</strain>
    </source>
</reference>
<keyword evidence="3" id="KW-1185">Reference proteome</keyword>
<evidence type="ECO:0000256" key="1">
    <source>
        <dbReference type="SAM" id="MobiDB-lite"/>
    </source>
</evidence>
<protein>
    <submittedName>
        <fullName evidence="2">Uncharacterized protein</fullName>
    </submittedName>
</protein>
<dbReference type="Proteomes" id="UP001152519">
    <property type="component" value="Unassembled WGS sequence"/>
</dbReference>
<evidence type="ECO:0000313" key="3">
    <source>
        <dbReference type="Proteomes" id="UP001152519"/>
    </source>
</evidence>
<comment type="caution">
    <text evidence="2">The sequence shown here is derived from an EMBL/GenBank/DDBJ whole genome shotgun (WGS) entry which is preliminary data.</text>
</comment>
<evidence type="ECO:0000313" key="2">
    <source>
        <dbReference type="EMBL" id="CAG6397465.1"/>
    </source>
</evidence>
<organism evidence="2 3">
    <name type="scientific">Actinacidiphila cocklensis</name>
    <dbReference type="NCBI Taxonomy" id="887465"/>
    <lineage>
        <taxon>Bacteria</taxon>
        <taxon>Bacillati</taxon>
        <taxon>Actinomycetota</taxon>
        <taxon>Actinomycetes</taxon>
        <taxon>Kitasatosporales</taxon>
        <taxon>Streptomycetaceae</taxon>
        <taxon>Actinacidiphila</taxon>
    </lineage>
</organism>